<gene>
    <name evidence="2" type="ORF">SDC9_170825</name>
</gene>
<feature type="compositionally biased region" description="Polar residues" evidence="1">
    <location>
        <begin position="14"/>
        <end position="25"/>
    </location>
</feature>
<feature type="region of interest" description="Disordered" evidence="1">
    <location>
        <begin position="1"/>
        <end position="27"/>
    </location>
</feature>
<sequence length="50" mass="5420">MVFMLGDEKKAKPSPSQTNTKTINPNGVAEVKKDMANNPTEHIAIPKVAK</sequence>
<reference evidence="2" key="1">
    <citation type="submission" date="2019-08" db="EMBL/GenBank/DDBJ databases">
        <authorList>
            <person name="Kucharzyk K."/>
            <person name="Murdoch R.W."/>
            <person name="Higgins S."/>
            <person name="Loffler F."/>
        </authorList>
    </citation>
    <scope>NUCLEOTIDE SEQUENCE</scope>
</reference>
<comment type="caution">
    <text evidence="2">The sequence shown here is derived from an EMBL/GenBank/DDBJ whole genome shotgun (WGS) entry which is preliminary data.</text>
</comment>
<dbReference type="EMBL" id="VSSQ01071933">
    <property type="protein sequence ID" value="MPN23437.1"/>
    <property type="molecule type" value="Genomic_DNA"/>
</dbReference>
<evidence type="ECO:0000256" key="1">
    <source>
        <dbReference type="SAM" id="MobiDB-lite"/>
    </source>
</evidence>
<evidence type="ECO:0000313" key="2">
    <source>
        <dbReference type="EMBL" id="MPN23437.1"/>
    </source>
</evidence>
<dbReference type="AlphaFoldDB" id="A0A645G958"/>
<organism evidence="2">
    <name type="scientific">bioreactor metagenome</name>
    <dbReference type="NCBI Taxonomy" id="1076179"/>
    <lineage>
        <taxon>unclassified sequences</taxon>
        <taxon>metagenomes</taxon>
        <taxon>ecological metagenomes</taxon>
    </lineage>
</organism>
<proteinExistence type="predicted"/>
<feature type="compositionally biased region" description="Basic and acidic residues" evidence="1">
    <location>
        <begin position="1"/>
        <end position="11"/>
    </location>
</feature>
<protein>
    <submittedName>
        <fullName evidence="2">Uncharacterized protein</fullName>
    </submittedName>
</protein>
<accession>A0A645G958</accession>
<name>A0A645G958_9ZZZZ</name>